<dbReference type="RefSeq" id="WP_144159707.1">
    <property type="nucleotide sequence ID" value="NZ_CAUPKR010000012.1"/>
</dbReference>
<proteinExistence type="predicted"/>
<dbReference type="InterPro" id="IPR014967">
    <property type="entry name" value="Uncharacterised_YugN-like"/>
</dbReference>
<accession>A0ABS6GPW9</accession>
<reference evidence="1 2" key="1">
    <citation type="journal article" date="2011" name="Int. J. Syst. Evol. Microbiol.">
        <title>Allobacillus halotolerans gen. nov., sp. nov. isolated from shrimp paste.</title>
        <authorList>
            <person name="Sheu S.Y."/>
            <person name="Arun A.B."/>
            <person name="Jiang S.R."/>
            <person name="Young C.C."/>
            <person name="Chen W.M."/>
        </authorList>
    </citation>
    <scope>NUCLEOTIDE SEQUENCE [LARGE SCALE GENOMIC DNA]</scope>
    <source>
        <strain evidence="1 2">LMG 24826</strain>
    </source>
</reference>
<evidence type="ECO:0000313" key="2">
    <source>
        <dbReference type="Proteomes" id="UP000812672"/>
    </source>
</evidence>
<dbReference type="Pfam" id="PF08868">
    <property type="entry name" value="YugN"/>
    <property type="match status" value="1"/>
</dbReference>
<evidence type="ECO:0000313" key="1">
    <source>
        <dbReference type="EMBL" id="MBU6080482.1"/>
    </source>
</evidence>
<dbReference type="InterPro" id="IPR036491">
    <property type="entry name" value="YugN-like_sf"/>
</dbReference>
<name>A0ABS6GPW9_9BACI</name>
<keyword evidence="2" id="KW-1185">Reference proteome</keyword>
<dbReference type="EMBL" id="JAHLZF010000006">
    <property type="protein sequence ID" value="MBU6080482.1"/>
    <property type="molecule type" value="Genomic_DNA"/>
</dbReference>
<sequence length="124" mass="14614">MKIENKNFDGTVIHQEPLTHIMEKNGFVLGSQWDYERMTFDYKMNSTLKNVTYYLRVAGEAIEGDVDFKSAVIRLKEPYLGTHYYPHGVEYGEDEEYPQQILDKVDRVVKKLGEDLQKYKENNQ</sequence>
<organism evidence="1 2">
    <name type="scientific">Allobacillus halotolerans</name>
    <dbReference type="NCBI Taxonomy" id="570278"/>
    <lineage>
        <taxon>Bacteria</taxon>
        <taxon>Bacillati</taxon>
        <taxon>Bacillota</taxon>
        <taxon>Bacilli</taxon>
        <taxon>Bacillales</taxon>
        <taxon>Bacillaceae</taxon>
        <taxon>Allobacillus</taxon>
    </lineage>
</organism>
<dbReference type="Gene3D" id="3.30.310.100">
    <property type="entry name" value="YugN-like"/>
    <property type="match status" value="1"/>
</dbReference>
<gene>
    <name evidence="1" type="ORF">KQ486_05585</name>
</gene>
<protein>
    <submittedName>
        <fullName evidence="1">YugN-like family protein</fullName>
    </submittedName>
</protein>
<dbReference type="Proteomes" id="UP000812672">
    <property type="component" value="Unassembled WGS sequence"/>
</dbReference>
<dbReference type="SUPFAM" id="SSF160755">
    <property type="entry name" value="YugN-like"/>
    <property type="match status" value="1"/>
</dbReference>
<comment type="caution">
    <text evidence="1">The sequence shown here is derived from an EMBL/GenBank/DDBJ whole genome shotgun (WGS) entry which is preliminary data.</text>
</comment>